<reference evidence="6" key="1">
    <citation type="submission" date="2020-05" db="EMBL/GenBank/DDBJ databases">
        <authorList>
            <person name="Chiriac C."/>
            <person name="Salcher M."/>
            <person name="Ghai R."/>
            <person name="Kavagutti S V."/>
        </authorList>
    </citation>
    <scope>NUCLEOTIDE SEQUENCE</scope>
</reference>
<accession>A0A6J7S1M8</accession>
<sequence length="143" mass="15428">MSRRVSLPGAEELFRTTTTTLSAVPEVSDPASDHGANTSRVAAATPTGVERPDKSTAVRVTPRRRVTRGTSAPSGRQKHDEKITVYLSPEELFDLDQARLTLRGDLGLAVDRGRIVREALAVVVADLEAKGESSIIARRLRGL</sequence>
<evidence type="ECO:0000313" key="5">
    <source>
        <dbReference type="EMBL" id="CAB4863813.1"/>
    </source>
</evidence>
<feature type="region of interest" description="Disordered" evidence="1">
    <location>
        <begin position="1"/>
        <end position="81"/>
    </location>
</feature>
<dbReference type="EMBL" id="CAEZYJ010000016">
    <property type="protein sequence ID" value="CAB4713320.1"/>
    <property type="molecule type" value="Genomic_DNA"/>
</dbReference>
<evidence type="ECO:0000256" key="1">
    <source>
        <dbReference type="SAM" id="MobiDB-lite"/>
    </source>
</evidence>
<dbReference type="EMBL" id="CAEZUJ010000002">
    <property type="protein sequence ID" value="CAB4589849.1"/>
    <property type="molecule type" value="Genomic_DNA"/>
</dbReference>
<evidence type="ECO:0000313" key="3">
    <source>
        <dbReference type="EMBL" id="CAB4683472.1"/>
    </source>
</evidence>
<dbReference type="AlphaFoldDB" id="A0A6J7S1M8"/>
<dbReference type="EMBL" id="CAFBPY010000021">
    <property type="protein sequence ID" value="CAB5034951.1"/>
    <property type="molecule type" value="Genomic_DNA"/>
</dbReference>
<dbReference type="EMBL" id="CAFBLI010000030">
    <property type="protein sequence ID" value="CAB4863813.1"/>
    <property type="molecule type" value="Genomic_DNA"/>
</dbReference>
<protein>
    <submittedName>
        <fullName evidence="6">Unannotated protein</fullName>
    </submittedName>
</protein>
<evidence type="ECO:0000313" key="4">
    <source>
        <dbReference type="EMBL" id="CAB4713320.1"/>
    </source>
</evidence>
<organism evidence="6">
    <name type="scientific">freshwater metagenome</name>
    <dbReference type="NCBI Taxonomy" id="449393"/>
    <lineage>
        <taxon>unclassified sequences</taxon>
        <taxon>metagenomes</taxon>
        <taxon>ecological metagenomes</taxon>
    </lineage>
</organism>
<evidence type="ECO:0000313" key="6">
    <source>
        <dbReference type="EMBL" id="CAB5034951.1"/>
    </source>
</evidence>
<gene>
    <name evidence="2" type="ORF">UFOPK1811_00095</name>
    <name evidence="3" type="ORF">UFOPK2360_00719</name>
    <name evidence="4" type="ORF">UFOPK2659_00228</name>
    <name evidence="5" type="ORF">UFOPK3306_00568</name>
    <name evidence="6" type="ORF">UFOPK4209_00237</name>
</gene>
<evidence type="ECO:0000313" key="2">
    <source>
        <dbReference type="EMBL" id="CAB4589849.1"/>
    </source>
</evidence>
<dbReference type="EMBL" id="CAEZXH010000036">
    <property type="protein sequence ID" value="CAB4683472.1"/>
    <property type="molecule type" value="Genomic_DNA"/>
</dbReference>
<name>A0A6J7S1M8_9ZZZZ</name>
<proteinExistence type="predicted"/>